<evidence type="ECO:0000256" key="2">
    <source>
        <dbReference type="ARBA" id="ARBA00010024"/>
    </source>
</evidence>
<dbReference type="AlphaFoldDB" id="A0A8J5LEX1"/>
<gene>
    <name evidence="13" type="ORF">ZIOFF_030066</name>
</gene>
<dbReference type="PROSITE" id="PS51017">
    <property type="entry name" value="CCT"/>
    <property type="match status" value="1"/>
</dbReference>
<comment type="subcellular location">
    <subcellularLocation>
        <location evidence="1 9">Nucleus</location>
    </subcellularLocation>
</comment>
<evidence type="ECO:0000313" key="14">
    <source>
        <dbReference type="Proteomes" id="UP000734854"/>
    </source>
</evidence>
<dbReference type="Proteomes" id="UP000734854">
    <property type="component" value="Unassembled WGS sequence"/>
</dbReference>
<dbReference type="PANTHER" id="PTHR31717:SF45">
    <property type="entry name" value="ZINC FINGER PROTEIN CONSTANS-LIKE 14-RELATED"/>
    <property type="match status" value="1"/>
</dbReference>
<evidence type="ECO:0000256" key="9">
    <source>
        <dbReference type="PROSITE-ProRule" id="PRU00357"/>
    </source>
</evidence>
<dbReference type="CDD" id="cd19821">
    <property type="entry name" value="Bbox1_BBX-like"/>
    <property type="match status" value="1"/>
</dbReference>
<organism evidence="13 14">
    <name type="scientific">Zingiber officinale</name>
    <name type="common">Ginger</name>
    <name type="synonym">Amomum zingiber</name>
    <dbReference type="NCBI Taxonomy" id="94328"/>
    <lineage>
        <taxon>Eukaryota</taxon>
        <taxon>Viridiplantae</taxon>
        <taxon>Streptophyta</taxon>
        <taxon>Embryophyta</taxon>
        <taxon>Tracheophyta</taxon>
        <taxon>Spermatophyta</taxon>
        <taxon>Magnoliopsida</taxon>
        <taxon>Liliopsida</taxon>
        <taxon>Zingiberales</taxon>
        <taxon>Zingiberaceae</taxon>
        <taxon>Zingiber</taxon>
    </lineage>
</organism>
<evidence type="ECO:0000256" key="7">
    <source>
        <dbReference type="ARBA" id="ARBA00023242"/>
    </source>
</evidence>
<evidence type="ECO:0000256" key="1">
    <source>
        <dbReference type="ARBA" id="ARBA00004123"/>
    </source>
</evidence>
<protein>
    <recommendedName>
        <fullName evidence="15">CONSTANS-like zinc finger protein</fullName>
    </recommendedName>
</protein>
<evidence type="ECO:0000256" key="10">
    <source>
        <dbReference type="SAM" id="MobiDB-lite"/>
    </source>
</evidence>
<accession>A0A8J5LEX1</accession>
<dbReference type="EMBL" id="JACMSC010000008">
    <property type="protein sequence ID" value="KAG6511977.1"/>
    <property type="molecule type" value="Genomic_DNA"/>
</dbReference>
<evidence type="ECO:0000256" key="8">
    <source>
        <dbReference type="PROSITE-ProRule" id="PRU00024"/>
    </source>
</evidence>
<keyword evidence="3" id="KW-0479">Metal-binding</keyword>
<comment type="similarity">
    <text evidence="2">Belongs to the CONSTANS family.</text>
</comment>
<dbReference type="InterPro" id="IPR049808">
    <property type="entry name" value="CONSTANS-like_Bbox1"/>
</dbReference>
<dbReference type="PROSITE" id="PS50119">
    <property type="entry name" value="ZF_BBOX"/>
    <property type="match status" value="1"/>
</dbReference>
<dbReference type="Pfam" id="PF06203">
    <property type="entry name" value="CCT"/>
    <property type="match status" value="1"/>
</dbReference>
<dbReference type="GO" id="GO:0006355">
    <property type="term" value="P:regulation of DNA-templated transcription"/>
    <property type="evidence" value="ECO:0007669"/>
    <property type="project" value="UniProtKB-ARBA"/>
</dbReference>
<feature type="region of interest" description="Disordered" evidence="10">
    <location>
        <begin position="555"/>
        <end position="576"/>
    </location>
</feature>
<proteinExistence type="inferred from homology"/>
<sequence length="576" mass="63934">MVICRGGKSNLHSHLTPTDRLRREPHVTSRCSPRRGFFIPEEIVGAGGLVLGTAMAEANDAAGRLAACEYCGEAVAVLFCIADSARLCVACDRLVHVANALSQKHLRSPICDNCGAMPAGAWYTADGIALCADCDWESREGGGDGGGVANHRHPVVQIEGFSGCPSALELAALWGFDLAAKHPVYSPPRPLNQNPDQFLFDWPSLDPVPAADLEFKDLYVPRAPKFQGVGVKRQRNSHNMHQLWQQLMEIARTDLAAVAVGGLSPSTPCRTAASSFEDHRESQPMPFTSLLMLAPSELKGKDLLWDSGPPDHPVQVIFFNFIFFILVELNLLFFPSKTKMEVLHRCSFEHCGSKIIWDFNLGRSRDRKESSALELAYGTNNEGFMIKSFDDLLEENAFTTMKILDDIGDPSCPSSKDDFLSSNAHHIQSHSNIAAKWNQNSIYPAAKGPESAVNMSALMLTSSQDHGGAKQASFGELPFRINMIKETDKLDSELLTQNRGNAMIRYREKKKTRRHASRSPHLYTTSLIFIPVSHRSIYVTLIVHRYDKHIRYESRKARADTRKRVKGRFVKSTGEQ</sequence>
<feature type="domain" description="CCT" evidence="12">
    <location>
        <begin position="530"/>
        <end position="572"/>
    </location>
</feature>
<dbReference type="GO" id="GO:0008270">
    <property type="term" value="F:zinc ion binding"/>
    <property type="evidence" value="ECO:0007669"/>
    <property type="project" value="UniProtKB-KW"/>
</dbReference>
<keyword evidence="7 9" id="KW-0539">Nucleus</keyword>
<dbReference type="InterPro" id="IPR000315">
    <property type="entry name" value="Znf_B-box"/>
</dbReference>
<dbReference type="GO" id="GO:0005634">
    <property type="term" value="C:nucleus"/>
    <property type="evidence" value="ECO:0007669"/>
    <property type="project" value="UniProtKB-SubCell"/>
</dbReference>
<evidence type="ECO:0000256" key="5">
    <source>
        <dbReference type="ARBA" id="ARBA00022771"/>
    </source>
</evidence>
<evidence type="ECO:0000256" key="3">
    <source>
        <dbReference type="ARBA" id="ARBA00022723"/>
    </source>
</evidence>
<keyword evidence="6" id="KW-0862">Zinc</keyword>
<evidence type="ECO:0000259" key="11">
    <source>
        <dbReference type="PROSITE" id="PS50119"/>
    </source>
</evidence>
<evidence type="ECO:0000256" key="4">
    <source>
        <dbReference type="ARBA" id="ARBA00022737"/>
    </source>
</evidence>
<reference evidence="13 14" key="1">
    <citation type="submission" date="2020-08" db="EMBL/GenBank/DDBJ databases">
        <title>Plant Genome Project.</title>
        <authorList>
            <person name="Zhang R.-G."/>
        </authorList>
    </citation>
    <scope>NUCLEOTIDE SEQUENCE [LARGE SCALE GENOMIC DNA]</scope>
    <source>
        <tissue evidence="13">Rhizome</tissue>
    </source>
</reference>
<keyword evidence="4" id="KW-0677">Repeat</keyword>
<dbReference type="InterPro" id="IPR010402">
    <property type="entry name" value="CCT_domain"/>
</dbReference>
<dbReference type="SMART" id="SM00336">
    <property type="entry name" value="BBOX"/>
    <property type="match status" value="1"/>
</dbReference>
<dbReference type="PANTHER" id="PTHR31717">
    <property type="entry name" value="ZINC FINGER PROTEIN CONSTANS-LIKE 10"/>
    <property type="match status" value="1"/>
</dbReference>
<evidence type="ECO:0000259" key="12">
    <source>
        <dbReference type="PROSITE" id="PS51017"/>
    </source>
</evidence>
<evidence type="ECO:0000256" key="6">
    <source>
        <dbReference type="ARBA" id="ARBA00022833"/>
    </source>
</evidence>
<name>A0A8J5LEX1_ZINOF</name>
<keyword evidence="14" id="KW-1185">Reference proteome</keyword>
<keyword evidence="5 8" id="KW-0863">Zinc-finger</keyword>
<comment type="caution">
    <text evidence="13">The sequence shown here is derived from an EMBL/GenBank/DDBJ whole genome shotgun (WGS) entry which is preliminary data.</text>
</comment>
<evidence type="ECO:0008006" key="15">
    <source>
        <dbReference type="Google" id="ProtNLM"/>
    </source>
</evidence>
<feature type="domain" description="B box-type" evidence="11">
    <location>
        <begin position="63"/>
        <end position="110"/>
    </location>
</feature>
<evidence type="ECO:0000313" key="13">
    <source>
        <dbReference type="EMBL" id="KAG6511977.1"/>
    </source>
</evidence>